<dbReference type="Proteomes" id="UP000177092">
    <property type="component" value="Unassembled WGS sequence"/>
</dbReference>
<protein>
    <recommendedName>
        <fullName evidence="5">Glycosyl transferase</fullName>
    </recommendedName>
</protein>
<accession>A0A1F6AA64</accession>
<comment type="caution">
    <text evidence="3">The sequence shown here is derived from an EMBL/GenBank/DDBJ whole genome shotgun (WGS) entry which is preliminary data.</text>
</comment>
<gene>
    <name evidence="3" type="ORF">A3D03_06395</name>
</gene>
<name>A0A1F6AA64_9BACT</name>
<sequence>MKIALLAPPYLSVPPKKYGGTEKIVSLLAGGLVELGHDVTLFATGDSQTRAKLVSVFPEGLGNSGLKKDDGLLPLMHYTECIRRQKEFDIIHNHGQYLAMFVCEFSKTPVVHTIHGSYYPGEIPEEKRKVLQTFKSHRFISISDNQRGGMSDLNFVATVYNGIDVSQFHYTEKPRGDYLLWVGRIIAKKGPLTAIETAKKTNIPLVIAAAIDPADMPYYEKEIKPHIDGKFISYIGEINHHTSEELYGNALCTLFPITWHEPFGLVMVESMACGTPVVAYNIGSVPEIIVSGKTGFIVEIESGVEGLSHAVRKIGSIQRGDCRAHVLENFTKEKMVEGYEQVYKEILSNKR</sequence>
<dbReference type="STRING" id="1798384.A3D03_06395"/>
<dbReference type="EMBL" id="MFJN01000021">
    <property type="protein sequence ID" value="OGG21476.1"/>
    <property type="molecule type" value="Genomic_DNA"/>
</dbReference>
<feature type="domain" description="Glycosyl transferase family 1" evidence="1">
    <location>
        <begin position="172"/>
        <end position="314"/>
    </location>
</feature>
<feature type="domain" description="Glycosyltransferase subfamily 4-like N-terminal" evidence="2">
    <location>
        <begin position="18"/>
        <end position="166"/>
    </location>
</feature>
<evidence type="ECO:0008006" key="5">
    <source>
        <dbReference type="Google" id="ProtNLM"/>
    </source>
</evidence>
<reference evidence="3 4" key="1">
    <citation type="journal article" date="2016" name="Nat. Commun.">
        <title>Thousands of microbial genomes shed light on interconnected biogeochemical processes in an aquifer system.</title>
        <authorList>
            <person name="Anantharaman K."/>
            <person name="Brown C.T."/>
            <person name="Hug L.A."/>
            <person name="Sharon I."/>
            <person name="Castelle C.J."/>
            <person name="Probst A.J."/>
            <person name="Thomas B.C."/>
            <person name="Singh A."/>
            <person name="Wilkins M.J."/>
            <person name="Karaoz U."/>
            <person name="Brodie E.L."/>
            <person name="Williams K.H."/>
            <person name="Hubbard S.S."/>
            <person name="Banfield J.F."/>
        </authorList>
    </citation>
    <scope>NUCLEOTIDE SEQUENCE [LARGE SCALE GENOMIC DNA]</scope>
</reference>
<evidence type="ECO:0000259" key="1">
    <source>
        <dbReference type="Pfam" id="PF00534"/>
    </source>
</evidence>
<evidence type="ECO:0000313" key="4">
    <source>
        <dbReference type="Proteomes" id="UP000177092"/>
    </source>
</evidence>
<proteinExistence type="predicted"/>
<dbReference type="InterPro" id="IPR001296">
    <property type="entry name" value="Glyco_trans_1"/>
</dbReference>
<dbReference type="Pfam" id="PF13439">
    <property type="entry name" value="Glyco_transf_4"/>
    <property type="match status" value="1"/>
</dbReference>
<dbReference type="Pfam" id="PF00534">
    <property type="entry name" value="Glycos_transf_1"/>
    <property type="match status" value="1"/>
</dbReference>
<dbReference type="Gene3D" id="3.40.50.2000">
    <property type="entry name" value="Glycogen Phosphorylase B"/>
    <property type="match status" value="2"/>
</dbReference>
<dbReference type="GO" id="GO:0016757">
    <property type="term" value="F:glycosyltransferase activity"/>
    <property type="evidence" value="ECO:0007669"/>
    <property type="project" value="InterPro"/>
</dbReference>
<organism evidence="3 4">
    <name type="scientific">Candidatus Gottesmanbacteria bacterium RIFCSPHIGHO2_02_FULL_40_13</name>
    <dbReference type="NCBI Taxonomy" id="1798384"/>
    <lineage>
        <taxon>Bacteria</taxon>
        <taxon>Candidatus Gottesmaniibacteriota</taxon>
    </lineage>
</organism>
<dbReference type="PANTHER" id="PTHR12526">
    <property type="entry name" value="GLYCOSYLTRANSFERASE"/>
    <property type="match status" value="1"/>
</dbReference>
<dbReference type="InterPro" id="IPR028098">
    <property type="entry name" value="Glyco_trans_4-like_N"/>
</dbReference>
<dbReference type="PANTHER" id="PTHR12526:SF595">
    <property type="entry name" value="BLL5217 PROTEIN"/>
    <property type="match status" value="1"/>
</dbReference>
<evidence type="ECO:0000259" key="2">
    <source>
        <dbReference type="Pfam" id="PF13439"/>
    </source>
</evidence>
<evidence type="ECO:0000313" key="3">
    <source>
        <dbReference type="EMBL" id="OGG21476.1"/>
    </source>
</evidence>
<dbReference type="SUPFAM" id="SSF53756">
    <property type="entry name" value="UDP-Glycosyltransferase/glycogen phosphorylase"/>
    <property type="match status" value="1"/>
</dbReference>
<dbReference type="CDD" id="cd03802">
    <property type="entry name" value="GT4_AviGT4-like"/>
    <property type="match status" value="1"/>
</dbReference>
<dbReference type="AlphaFoldDB" id="A0A1F6AA64"/>